<name>B8C200_THAPS</name>
<evidence type="ECO:0000313" key="2">
    <source>
        <dbReference type="EMBL" id="EED92307.1"/>
    </source>
</evidence>
<evidence type="ECO:0000256" key="1">
    <source>
        <dbReference type="SAM" id="MobiDB-lite"/>
    </source>
</evidence>
<feature type="region of interest" description="Disordered" evidence="1">
    <location>
        <begin position="209"/>
        <end position="230"/>
    </location>
</feature>
<sequence>MNTSTLYYSSLPVEDRAKASSKRFATPKGSRSKSPVLPRSPSKTKGNGVPTRCNTMTDNAHSARKLLKNAFCSFVPKRLLLSPCVANKTTSKDESSDEDVVTPVIYYIDEDAVAAKEESQTFVDPFAFVGNDDEVVEAKEEIKPKQVSSPTSVVPMELFTVIEESSDFGDDDEAIFFDDPFFPKSLTRIFDENTSIDVSEGIRSINVSSVSDEVKNGEDPNNGKDDDESMNQWFGFFNSPNFTSYEWDPTFEDTLFDHDVLQMEESEEI</sequence>
<reference evidence="2 3" key="2">
    <citation type="journal article" date="2008" name="Nature">
        <title>The Phaeodactylum genome reveals the evolutionary history of diatom genomes.</title>
        <authorList>
            <person name="Bowler C."/>
            <person name="Allen A.E."/>
            <person name="Badger J.H."/>
            <person name="Grimwood J."/>
            <person name="Jabbari K."/>
            <person name="Kuo A."/>
            <person name="Maheswari U."/>
            <person name="Martens C."/>
            <person name="Maumus F."/>
            <person name="Otillar R.P."/>
            <person name="Rayko E."/>
            <person name="Salamov A."/>
            <person name="Vandepoele K."/>
            <person name="Beszteri B."/>
            <person name="Gruber A."/>
            <person name="Heijde M."/>
            <person name="Katinka M."/>
            <person name="Mock T."/>
            <person name="Valentin K."/>
            <person name="Verret F."/>
            <person name="Berges J.A."/>
            <person name="Brownlee C."/>
            <person name="Cadoret J.P."/>
            <person name="Chiovitti A."/>
            <person name="Choi C.J."/>
            <person name="Coesel S."/>
            <person name="De Martino A."/>
            <person name="Detter J.C."/>
            <person name="Durkin C."/>
            <person name="Falciatore A."/>
            <person name="Fournet J."/>
            <person name="Haruta M."/>
            <person name="Huysman M.J."/>
            <person name="Jenkins B.D."/>
            <person name="Jiroutova K."/>
            <person name="Jorgensen R.E."/>
            <person name="Joubert Y."/>
            <person name="Kaplan A."/>
            <person name="Kroger N."/>
            <person name="Kroth P.G."/>
            <person name="La Roche J."/>
            <person name="Lindquist E."/>
            <person name="Lommer M."/>
            <person name="Martin-Jezequel V."/>
            <person name="Lopez P.J."/>
            <person name="Lucas S."/>
            <person name="Mangogna M."/>
            <person name="McGinnis K."/>
            <person name="Medlin L.K."/>
            <person name="Montsant A."/>
            <person name="Oudot-Le Secq M.P."/>
            <person name="Napoli C."/>
            <person name="Obornik M."/>
            <person name="Parker M.S."/>
            <person name="Petit J.L."/>
            <person name="Porcel B.M."/>
            <person name="Poulsen N."/>
            <person name="Robison M."/>
            <person name="Rychlewski L."/>
            <person name="Rynearson T.A."/>
            <person name="Schmutz J."/>
            <person name="Shapiro H."/>
            <person name="Siaut M."/>
            <person name="Stanley M."/>
            <person name="Sussman M.R."/>
            <person name="Taylor A.R."/>
            <person name="Vardi A."/>
            <person name="von Dassow P."/>
            <person name="Vyverman W."/>
            <person name="Willis A."/>
            <person name="Wyrwicz L.S."/>
            <person name="Rokhsar D.S."/>
            <person name="Weissenbach J."/>
            <person name="Armbrust E.V."/>
            <person name="Green B.R."/>
            <person name="Van de Peer Y."/>
            <person name="Grigoriev I.V."/>
        </authorList>
    </citation>
    <scope>NUCLEOTIDE SEQUENCE [LARGE SCALE GENOMIC DNA]</scope>
    <source>
        <strain evidence="2 3">CCMP1335</strain>
    </source>
</reference>
<gene>
    <name evidence="2" type="ORF">THAPSDRAFT_5110</name>
</gene>
<dbReference type="EMBL" id="CM000642">
    <property type="protein sequence ID" value="EED92307.1"/>
    <property type="molecule type" value="Genomic_DNA"/>
</dbReference>
<reference evidence="2 3" key="1">
    <citation type="journal article" date="2004" name="Science">
        <title>The genome of the diatom Thalassiosira pseudonana: ecology, evolution, and metabolism.</title>
        <authorList>
            <person name="Armbrust E.V."/>
            <person name="Berges J.A."/>
            <person name="Bowler C."/>
            <person name="Green B.R."/>
            <person name="Martinez D."/>
            <person name="Putnam N.H."/>
            <person name="Zhou S."/>
            <person name="Allen A.E."/>
            <person name="Apt K.E."/>
            <person name="Bechner M."/>
            <person name="Brzezinski M.A."/>
            <person name="Chaal B.K."/>
            <person name="Chiovitti A."/>
            <person name="Davis A.K."/>
            <person name="Demarest M.S."/>
            <person name="Detter J.C."/>
            <person name="Glavina T."/>
            <person name="Goodstein D."/>
            <person name="Hadi M.Z."/>
            <person name="Hellsten U."/>
            <person name="Hildebrand M."/>
            <person name="Jenkins B.D."/>
            <person name="Jurka J."/>
            <person name="Kapitonov V.V."/>
            <person name="Kroger N."/>
            <person name="Lau W.W."/>
            <person name="Lane T.W."/>
            <person name="Larimer F.W."/>
            <person name="Lippmeier J.C."/>
            <person name="Lucas S."/>
            <person name="Medina M."/>
            <person name="Montsant A."/>
            <person name="Obornik M."/>
            <person name="Parker M.S."/>
            <person name="Palenik B."/>
            <person name="Pazour G.J."/>
            <person name="Richardson P.M."/>
            <person name="Rynearson T.A."/>
            <person name="Saito M.A."/>
            <person name="Schwartz D.C."/>
            <person name="Thamatrakoln K."/>
            <person name="Valentin K."/>
            <person name="Vardi A."/>
            <person name="Wilkerson F.P."/>
            <person name="Rokhsar D.S."/>
        </authorList>
    </citation>
    <scope>NUCLEOTIDE SEQUENCE [LARGE SCALE GENOMIC DNA]</scope>
    <source>
        <strain evidence="2 3">CCMP1335</strain>
    </source>
</reference>
<proteinExistence type="predicted"/>
<keyword evidence="3" id="KW-1185">Reference proteome</keyword>
<accession>B8C200</accession>
<dbReference type="GeneID" id="7449674"/>
<organism evidence="2 3">
    <name type="scientific">Thalassiosira pseudonana</name>
    <name type="common">Marine diatom</name>
    <name type="synonym">Cyclotella nana</name>
    <dbReference type="NCBI Taxonomy" id="35128"/>
    <lineage>
        <taxon>Eukaryota</taxon>
        <taxon>Sar</taxon>
        <taxon>Stramenopiles</taxon>
        <taxon>Ochrophyta</taxon>
        <taxon>Bacillariophyta</taxon>
        <taxon>Coscinodiscophyceae</taxon>
        <taxon>Thalassiosirophycidae</taxon>
        <taxon>Thalassiosirales</taxon>
        <taxon>Thalassiosiraceae</taxon>
        <taxon>Thalassiosira</taxon>
    </lineage>
</organism>
<dbReference type="HOGENOM" id="CLU_1036197_0_0_1"/>
<dbReference type="AlphaFoldDB" id="B8C200"/>
<dbReference type="PaxDb" id="35128-Thaps5110"/>
<feature type="compositionally biased region" description="Basic and acidic residues" evidence="1">
    <location>
        <begin position="212"/>
        <end position="224"/>
    </location>
</feature>
<dbReference type="InParanoid" id="B8C200"/>
<dbReference type="RefSeq" id="XP_002290555.1">
    <property type="nucleotide sequence ID" value="XM_002290519.1"/>
</dbReference>
<dbReference type="KEGG" id="tps:THAPSDRAFT_5110"/>
<protein>
    <submittedName>
        <fullName evidence="2">Uncharacterized protein</fullName>
    </submittedName>
</protein>
<evidence type="ECO:0000313" key="3">
    <source>
        <dbReference type="Proteomes" id="UP000001449"/>
    </source>
</evidence>
<feature type="region of interest" description="Disordered" evidence="1">
    <location>
        <begin position="15"/>
        <end position="53"/>
    </location>
</feature>
<dbReference type="Proteomes" id="UP000001449">
    <property type="component" value="Chromosome 5"/>
</dbReference>